<gene>
    <name evidence="1" type="ORF">ACFO0B_01015</name>
</gene>
<evidence type="ECO:0000313" key="1">
    <source>
        <dbReference type="EMBL" id="MFC3960563.1"/>
    </source>
</evidence>
<evidence type="ECO:0008006" key="3">
    <source>
        <dbReference type="Google" id="ProtNLM"/>
    </source>
</evidence>
<dbReference type="RefSeq" id="WP_378610332.1">
    <property type="nucleotide sequence ID" value="NZ_JBHSAX010000002.1"/>
</dbReference>
<name>A0ABV8DKK3_9NOCA</name>
<accession>A0ABV8DKK3</accession>
<sequence length="132" mass="14687">MSRPVDTQDWADELIGTWSSDYGYHSSLQDEELVFRPDGEGSVAYARPGSSDCVLFRWTPSGPDSVLLTPHRSYRDENGEITEHDVPAAAAFHYRLEQGIRPLLDHPLPVLVVMEHTGFLVADSYAQVTGGR</sequence>
<reference evidence="2" key="1">
    <citation type="journal article" date="2019" name="Int. J. Syst. Evol. Microbiol.">
        <title>The Global Catalogue of Microorganisms (GCM) 10K type strain sequencing project: providing services to taxonomists for standard genome sequencing and annotation.</title>
        <authorList>
            <consortium name="The Broad Institute Genomics Platform"/>
            <consortium name="The Broad Institute Genome Sequencing Center for Infectious Disease"/>
            <person name="Wu L."/>
            <person name="Ma J."/>
        </authorList>
    </citation>
    <scope>NUCLEOTIDE SEQUENCE [LARGE SCALE GENOMIC DNA]</scope>
    <source>
        <strain evidence="2">CGMCC 4.7330</strain>
    </source>
</reference>
<protein>
    <recommendedName>
        <fullName evidence="3">Lipocalin-like protein</fullName>
    </recommendedName>
</protein>
<proteinExistence type="predicted"/>
<organism evidence="1 2">
    <name type="scientific">Nocardia jiangsuensis</name>
    <dbReference type="NCBI Taxonomy" id="1691563"/>
    <lineage>
        <taxon>Bacteria</taxon>
        <taxon>Bacillati</taxon>
        <taxon>Actinomycetota</taxon>
        <taxon>Actinomycetes</taxon>
        <taxon>Mycobacteriales</taxon>
        <taxon>Nocardiaceae</taxon>
        <taxon>Nocardia</taxon>
    </lineage>
</organism>
<dbReference type="EMBL" id="JBHSAX010000002">
    <property type="protein sequence ID" value="MFC3960563.1"/>
    <property type="molecule type" value="Genomic_DNA"/>
</dbReference>
<dbReference type="Proteomes" id="UP001595696">
    <property type="component" value="Unassembled WGS sequence"/>
</dbReference>
<keyword evidence="2" id="KW-1185">Reference proteome</keyword>
<evidence type="ECO:0000313" key="2">
    <source>
        <dbReference type="Proteomes" id="UP001595696"/>
    </source>
</evidence>
<comment type="caution">
    <text evidence="1">The sequence shown here is derived from an EMBL/GenBank/DDBJ whole genome shotgun (WGS) entry which is preliminary data.</text>
</comment>